<feature type="chain" id="PRO_5001770919" evidence="2">
    <location>
        <begin position="32"/>
        <end position="755"/>
    </location>
</feature>
<dbReference type="CDD" id="cd09220">
    <property type="entry name" value="GH64-GluB-like"/>
    <property type="match status" value="1"/>
</dbReference>
<dbReference type="CDD" id="cd00413">
    <property type="entry name" value="Glyco_hydrolase_16"/>
    <property type="match status" value="1"/>
</dbReference>
<dbReference type="InterPro" id="IPR037398">
    <property type="entry name" value="Glyco_hydro_64_fam"/>
</dbReference>
<protein>
    <submittedName>
        <fullName evidence="5">Uncharacterized protein</fullName>
    </submittedName>
</protein>
<feature type="domain" description="GH64" evidence="4">
    <location>
        <begin position="380"/>
        <end position="753"/>
    </location>
</feature>
<dbReference type="Proteomes" id="UP000028045">
    <property type="component" value="Unassembled WGS sequence"/>
</dbReference>
<name>A0A084AG72_STACB</name>
<dbReference type="PROSITE" id="PS52006">
    <property type="entry name" value="GH64"/>
    <property type="match status" value="1"/>
</dbReference>
<dbReference type="PANTHER" id="PTHR38165:SF1">
    <property type="entry name" value="GLUCANASE B"/>
    <property type="match status" value="1"/>
</dbReference>
<keyword evidence="6" id="KW-1185">Reference proteome</keyword>
<dbReference type="InterPro" id="IPR037176">
    <property type="entry name" value="Osmotin/thaumatin-like_sf"/>
</dbReference>
<evidence type="ECO:0000256" key="2">
    <source>
        <dbReference type="SAM" id="SignalP"/>
    </source>
</evidence>
<keyword evidence="2" id="KW-0732">Signal</keyword>
<sequence>MPPSSEARRMRTGQAWMSILHLMLVLPFAGADCQCGYSIKNDGGDGRRLLFMDLLESDFTETEDISLDTDWVRQSFNVSAEAGRGEFGKAFLPDNIKIHRTEDDDTGLGLRVARGTDSEFVPVAEIDTSRVDLLWGSYRAGMKLSGVEGTCAAFFWYFNDTQEIDIEFLSREFDHDSSIYPIHLVIQSRQSAMAGFDAQATGTYKRVNLRFDPTAGFHEYRFDTVPGHVTFYADSEKIAEMQGAAVPSSAGHLILQHWSNGNPLWSGGPPAEDALLTVSYVKAYFNSSDDGRRTDLAGRCAAVDEDGGPCDVPGATAANASTGGWFMSRDGDPSQGRTDTDGDGSSEEDSERGGVGGDIWPGSQETGPLRRHPNLLAASAVMATFNVVIQNNTKASALYTHLTGRDDEGLVMLKADGKTLYRPTSPSETLRPVQEDCGINVGGPGEQRTLTVPHVFGARIWFCKDKPLTFLLNPGPALVEPSVTNPSDPNYELDWSFCEFTFNPAELYANVSYVDFVSTPIALRLETASGEVKTVPGLPENALETIAEKLEEQGKRDGAGWERLLVRSRDGKRLLRVLSPNSGAVLSQGLFKDYYQAYVNAVWDKYRKEDLVVNSQFKWGDVKGRVNKDGELVFKGVGKFSKPSAADIFSCSTGPFAPGPDVSEHMLNIGARLAAALNRSTLLDNKEQPEGECVENYYCGGTTNHYSRVCHETSIEGRGYAFPYDDVGSCKGTDQSGFVNDPQPKVLTISVGAPL</sequence>
<dbReference type="PROSITE" id="PS51762">
    <property type="entry name" value="GH16_2"/>
    <property type="match status" value="1"/>
</dbReference>
<dbReference type="Gene3D" id="2.60.120.200">
    <property type="match status" value="1"/>
</dbReference>
<evidence type="ECO:0000313" key="5">
    <source>
        <dbReference type="EMBL" id="KEY64301.1"/>
    </source>
</evidence>
<dbReference type="Gene3D" id="3.30.920.50">
    <property type="entry name" value="Beta-1,3-glucanase, C-terminal domain"/>
    <property type="match status" value="1"/>
</dbReference>
<feature type="region of interest" description="Disordered" evidence="1">
    <location>
        <begin position="312"/>
        <end position="370"/>
    </location>
</feature>
<dbReference type="AlphaFoldDB" id="A0A084AG72"/>
<evidence type="ECO:0000259" key="3">
    <source>
        <dbReference type="PROSITE" id="PS51762"/>
    </source>
</evidence>
<dbReference type="Pfam" id="PF16483">
    <property type="entry name" value="Glyco_hydro_64"/>
    <property type="match status" value="1"/>
</dbReference>
<accession>A0A084AG72</accession>
<dbReference type="PANTHER" id="PTHR38165">
    <property type="match status" value="1"/>
</dbReference>
<dbReference type="OrthoDB" id="5290283at2759"/>
<dbReference type="EMBL" id="KL648743">
    <property type="protein sequence ID" value="KEY64301.1"/>
    <property type="molecule type" value="Genomic_DNA"/>
</dbReference>
<evidence type="ECO:0000256" key="1">
    <source>
        <dbReference type="SAM" id="MobiDB-lite"/>
    </source>
</evidence>
<feature type="compositionally biased region" description="Acidic residues" evidence="1">
    <location>
        <begin position="341"/>
        <end position="350"/>
    </location>
</feature>
<organism evidence="5 6">
    <name type="scientific">Stachybotrys chartarum (strain CBS 109288 / IBT 7711)</name>
    <name type="common">Toxic black mold</name>
    <name type="synonym">Stilbospora chartarum</name>
    <dbReference type="NCBI Taxonomy" id="1280523"/>
    <lineage>
        <taxon>Eukaryota</taxon>
        <taxon>Fungi</taxon>
        <taxon>Dikarya</taxon>
        <taxon>Ascomycota</taxon>
        <taxon>Pezizomycotina</taxon>
        <taxon>Sordariomycetes</taxon>
        <taxon>Hypocreomycetidae</taxon>
        <taxon>Hypocreales</taxon>
        <taxon>Stachybotryaceae</taxon>
        <taxon>Stachybotrys</taxon>
    </lineage>
</organism>
<dbReference type="SUPFAM" id="SSF49899">
    <property type="entry name" value="Concanavalin A-like lectins/glucanases"/>
    <property type="match status" value="1"/>
</dbReference>
<dbReference type="HOGENOM" id="CLU_425154_0_0_1"/>
<dbReference type="InterPro" id="IPR013320">
    <property type="entry name" value="ConA-like_dom_sf"/>
</dbReference>
<feature type="domain" description="GH16" evidence="3">
    <location>
        <begin position="69"/>
        <end position="289"/>
    </location>
</feature>
<gene>
    <name evidence="5" type="ORF">S7711_06347</name>
</gene>
<dbReference type="GO" id="GO:0005975">
    <property type="term" value="P:carbohydrate metabolic process"/>
    <property type="evidence" value="ECO:0007669"/>
    <property type="project" value="InterPro"/>
</dbReference>
<evidence type="ECO:0000313" key="6">
    <source>
        <dbReference type="Proteomes" id="UP000028045"/>
    </source>
</evidence>
<dbReference type="InterPro" id="IPR000757">
    <property type="entry name" value="Beta-glucanase-like"/>
</dbReference>
<reference evidence="5 6" key="1">
    <citation type="journal article" date="2014" name="BMC Genomics">
        <title>Comparative genome sequencing reveals chemotype-specific gene clusters in the toxigenic black mold Stachybotrys.</title>
        <authorList>
            <person name="Semeiks J."/>
            <person name="Borek D."/>
            <person name="Otwinowski Z."/>
            <person name="Grishin N.V."/>
        </authorList>
    </citation>
    <scope>NUCLEOTIDE SEQUENCE [LARGE SCALE GENOMIC DNA]</scope>
    <source>
        <strain evidence="6">CBS 109288 / IBT 7711</strain>
    </source>
</reference>
<dbReference type="InterPro" id="IPR032477">
    <property type="entry name" value="Glyco_hydro_64"/>
</dbReference>
<dbReference type="Pfam" id="PF00722">
    <property type="entry name" value="Glyco_hydro_16"/>
    <property type="match status" value="1"/>
</dbReference>
<proteinExistence type="predicted"/>
<evidence type="ECO:0000259" key="4">
    <source>
        <dbReference type="PROSITE" id="PS52006"/>
    </source>
</evidence>
<dbReference type="GO" id="GO:0004553">
    <property type="term" value="F:hydrolase activity, hydrolyzing O-glycosyl compounds"/>
    <property type="evidence" value="ECO:0007669"/>
    <property type="project" value="InterPro"/>
</dbReference>
<dbReference type="Gene3D" id="2.60.110.10">
    <property type="entry name" value="Thaumatin"/>
    <property type="match status" value="1"/>
</dbReference>
<feature type="signal peptide" evidence="2">
    <location>
        <begin position="1"/>
        <end position="31"/>
    </location>
</feature>
<dbReference type="InterPro" id="IPR042517">
    <property type="entry name" value="Glyco_hydro_64_N_2"/>
</dbReference>